<dbReference type="PROSITE" id="PS51354">
    <property type="entry name" value="GLUTAREDOXIN_2"/>
    <property type="match status" value="1"/>
</dbReference>
<gene>
    <name evidence="2" type="ORF">METZ01_LOCUS54841</name>
</gene>
<name>A0A381SI17_9ZZZZ</name>
<evidence type="ECO:0000259" key="1">
    <source>
        <dbReference type="PROSITE" id="PS50404"/>
    </source>
</evidence>
<dbReference type="InterPro" id="IPR036249">
    <property type="entry name" value="Thioredoxin-like_sf"/>
</dbReference>
<evidence type="ECO:0000313" key="2">
    <source>
        <dbReference type="EMBL" id="SVA01987.1"/>
    </source>
</evidence>
<dbReference type="PROSITE" id="PS50404">
    <property type="entry name" value="GST_NTER"/>
    <property type="match status" value="1"/>
</dbReference>
<dbReference type="InterPro" id="IPR002109">
    <property type="entry name" value="Glutaredoxin"/>
</dbReference>
<dbReference type="CDD" id="cd00570">
    <property type="entry name" value="GST_N_family"/>
    <property type="match status" value="1"/>
</dbReference>
<dbReference type="Gene3D" id="3.40.30.10">
    <property type="entry name" value="Glutaredoxin"/>
    <property type="match status" value="1"/>
</dbReference>
<proteinExistence type="predicted"/>
<reference evidence="2" key="1">
    <citation type="submission" date="2018-05" db="EMBL/GenBank/DDBJ databases">
        <authorList>
            <person name="Lanie J.A."/>
            <person name="Ng W.-L."/>
            <person name="Kazmierczak K.M."/>
            <person name="Andrzejewski T.M."/>
            <person name="Davidsen T.M."/>
            <person name="Wayne K.J."/>
            <person name="Tettelin H."/>
            <person name="Glass J.I."/>
            <person name="Rusch D."/>
            <person name="Podicherti R."/>
            <person name="Tsui H.-C.T."/>
            <person name="Winkler M.E."/>
        </authorList>
    </citation>
    <scope>NUCLEOTIDE SEQUENCE</scope>
</reference>
<dbReference type="AlphaFoldDB" id="A0A381SI17"/>
<dbReference type="EMBL" id="UINC01002959">
    <property type="protein sequence ID" value="SVA01987.1"/>
    <property type="molecule type" value="Genomic_DNA"/>
</dbReference>
<accession>A0A381SI17</accession>
<dbReference type="SUPFAM" id="SSF52833">
    <property type="entry name" value="Thioredoxin-like"/>
    <property type="match status" value="1"/>
</dbReference>
<protein>
    <recommendedName>
        <fullName evidence="1">GST N-terminal domain-containing protein</fullName>
    </recommendedName>
</protein>
<dbReference type="InterPro" id="IPR004045">
    <property type="entry name" value="Glutathione_S-Trfase_N"/>
</dbReference>
<organism evidence="2">
    <name type="scientific">marine metagenome</name>
    <dbReference type="NCBI Taxonomy" id="408172"/>
    <lineage>
        <taxon>unclassified sequences</taxon>
        <taxon>metagenomes</taxon>
        <taxon>ecological metagenomes</taxon>
    </lineage>
</organism>
<dbReference type="Pfam" id="PF00462">
    <property type="entry name" value="Glutaredoxin"/>
    <property type="match status" value="1"/>
</dbReference>
<feature type="domain" description="GST N-terminal" evidence="1">
    <location>
        <begin position="3"/>
        <end position="87"/>
    </location>
</feature>
<sequence length="87" mass="10014">MTEKLILYERDMCGYCEAVKDVISELGADIEQRNIWENSEWQRQLVDARGSSSVPVLCRETPDGKVEWLSESDAIIRYLIQNCDSTN</sequence>